<keyword evidence="1" id="KW-0812">Transmembrane</keyword>
<name>A0A0G1UU60_9BACT</name>
<reference evidence="2 3" key="1">
    <citation type="journal article" date="2015" name="Nature">
        <title>rRNA introns, odd ribosomes, and small enigmatic genomes across a large radiation of phyla.</title>
        <authorList>
            <person name="Brown C.T."/>
            <person name="Hug L.A."/>
            <person name="Thomas B.C."/>
            <person name="Sharon I."/>
            <person name="Castelle C.J."/>
            <person name="Singh A."/>
            <person name="Wilkins M.J."/>
            <person name="Williams K.H."/>
            <person name="Banfield J.F."/>
        </authorList>
    </citation>
    <scope>NUCLEOTIDE SEQUENCE [LARGE SCALE GENOMIC DNA]</scope>
</reference>
<evidence type="ECO:0000313" key="2">
    <source>
        <dbReference type="EMBL" id="KKU61250.1"/>
    </source>
</evidence>
<organism evidence="2 3">
    <name type="scientific">Candidatus Beckwithbacteria bacterium GW2011_GWB1_47_15</name>
    <dbReference type="NCBI Taxonomy" id="1618371"/>
    <lineage>
        <taxon>Bacteria</taxon>
        <taxon>Candidatus Beckwithiibacteriota</taxon>
    </lineage>
</organism>
<evidence type="ECO:0008006" key="4">
    <source>
        <dbReference type="Google" id="ProtNLM"/>
    </source>
</evidence>
<comment type="caution">
    <text evidence="2">The sequence shown here is derived from an EMBL/GenBank/DDBJ whole genome shotgun (WGS) entry which is preliminary data.</text>
</comment>
<evidence type="ECO:0000256" key="1">
    <source>
        <dbReference type="SAM" id="Phobius"/>
    </source>
</evidence>
<protein>
    <recommendedName>
        <fullName evidence="4">Ferric oxidoreductase domain-containing protein</fullName>
    </recommendedName>
</protein>
<dbReference type="AlphaFoldDB" id="A0A0G1UU60"/>
<feature type="transmembrane region" description="Helical" evidence="1">
    <location>
        <begin position="6"/>
        <end position="33"/>
    </location>
</feature>
<keyword evidence="1" id="KW-0472">Membrane</keyword>
<proteinExistence type="predicted"/>
<gene>
    <name evidence="2" type="ORF">UX85_C0004G0172</name>
</gene>
<sequence>MINPLLAAKLVFVLGWTNLVGLAMVFLTCRCFIRPKLFAKLVNYNWYKKLYQTHCWWWYLFFGSVAAHALLALGVYGNPF</sequence>
<keyword evidence="1" id="KW-1133">Transmembrane helix</keyword>
<dbReference type="Proteomes" id="UP000033860">
    <property type="component" value="Unassembled WGS sequence"/>
</dbReference>
<dbReference type="EMBL" id="LCNT01000004">
    <property type="protein sequence ID" value="KKU61250.1"/>
    <property type="molecule type" value="Genomic_DNA"/>
</dbReference>
<accession>A0A0G1UU60</accession>
<feature type="transmembrane region" description="Helical" evidence="1">
    <location>
        <begin position="54"/>
        <end position="76"/>
    </location>
</feature>
<evidence type="ECO:0000313" key="3">
    <source>
        <dbReference type="Proteomes" id="UP000033860"/>
    </source>
</evidence>